<proteinExistence type="predicted"/>
<reference evidence="2 3" key="1">
    <citation type="submission" date="2020-08" db="EMBL/GenBank/DDBJ databases">
        <title>Functional genomics of gut bacteria from endangered species of beetles.</title>
        <authorList>
            <person name="Carlos-Shanley C."/>
        </authorList>
    </citation>
    <scope>NUCLEOTIDE SEQUENCE [LARGE SCALE GENOMIC DNA]</scope>
    <source>
        <strain evidence="2 3">S00202</strain>
    </source>
</reference>
<feature type="signal peptide" evidence="1">
    <location>
        <begin position="1"/>
        <end position="20"/>
    </location>
</feature>
<gene>
    <name evidence="2" type="ORF">HNP49_000956</name>
</gene>
<keyword evidence="3" id="KW-1185">Reference proteome</keyword>
<evidence type="ECO:0000313" key="2">
    <source>
        <dbReference type="EMBL" id="MBB6340806.1"/>
    </source>
</evidence>
<accession>A0A7X0ETP9</accession>
<feature type="chain" id="PRO_5031523943" description="Lipoprotein" evidence="1">
    <location>
        <begin position="21"/>
        <end position="243"/>
    </location>
</feature>
<evidence type="ECO:0000313" key="3">
    <source>
        <dbReference type="Proteomes" id="UP000557193"/>
    </source>
</evidence>
<evidence type="ECO:0000256" key="1">
    <source>
        <dbReference type="SAM" id="SignalP"/>
    </source>
</evidence>
<dbReference type="PROSITE" id="PS51257">
    <property type="entry name" value="PROKAR_LIPOPROTEIN"/>
    <property type="match status" value="1"/>
</dbReference>
<evidence type="ECO:0008006" key="4">
    <source>
        <dbReference type="Google" id="ProtNLM"/>
    </source>
</evidence>
<comment type="caution">
    <text evidence="2">The sequence shown here is derived from an EMBL/GenBank/DDBJ whole genome shotgun (WGS) entry which is preliminary data.</text>
</comment>
<keyword evidence="1" id="KW-0732">Signal</keyword>
<organism evidence="2 3">
    <name type="scientific">Pseudomonas fluvialis</name>
    <dbReference type="NCBI Taxonomy" id="1793966"/>
    <lineage>
        <taxon>Bacteria</taxon>
        <taxon>Pseudomonadati</taxon>
        <taxon>Pseudomonadota</taxon>
        <taxon>Gammaproteobacteria</taxon>
        <taxon>Pseudomonadales</taxon>
        <taxon>Pseudomonadaceae</taxon>
        <taxon>Pseudomonas</taxon>
    </lineage>
</organism>
<name>A0A7X0ETP9_9PSED</name>
<protein>
    <recommendedName>
        <fullName evidence="4">Lipoprotein</fullName>
    </recommendedName>
</protein>
<dbReference type="RefSeq" id="WP_184681045.1">
    <property type="nucleotide sequence ID" value="NZ_JACHLL010000001.1"/>
</dbReference>
<dbReference type="EMBL" id="JACHLL010000001">
    <property type="protein sequence ID" value="MBB6340806.1"/>
    <property type="molecule type" value="Genomic_DNA"/>
</dbReference>
<dbReference type="AlphaFoldDB" id="A0A7X0ETP9"/>
<sequence length="243" mass="26887">MRIALSLLALGLLLGGCSQSRSPDGIWINQDAINAAKQSGKLREAILAYGPNLEWQLDSPLNRARFGNGFEIGEGALRQAQDGIWRFDLSEEQHQYLYQRGEQLEQGASDFFPKQMFARPTIKVEPAAPLGSSFEQSLYAALLGGQWQIIEGPGQGGLVHFHPDGQVEGLPGSERYALCLAGDCADMAGEHDSLWLQLGEQGREWLFSLDGDQLSLFEAINFAAPDEKPNYRPGARRWLLERD</sequence>
<dbReference type="Proteomes" id="UP000557193">
    <property type="component" value="Unassembled WGS sequence"/>
</dbReference>